<name>A0A370K4P2_9GAMM</name>
<dbReference type="InterPro" id="IPR035965">
    <property type="entry name" value="PAS-like_dom_sf"/>
</dbReference>
<feature type="transmembrane region" description="Helical" evidence="8">
    <location>
        <begin position="21"/>
        <end position="43"/>
    </location>
</feature>
<dbReference type="GO" id="GO:0030295">
    <property type="term" value="F:protein kinase activator activity"/>
    <property type="evidence" value="ECO:0007669"/>
    <property type="project" value="TreeGrafter"/>
</dbReference>
<gene>
    <name evidence="10" type="ORF">DVT68_14995</name>
</gene>
<evidence type="ECO:0000259" key="9">
    <source>
        <dbReference type="PROSITE" id="PS50109"/>
    </source>
</evidence>
<proteinExistence type="predicted"/>
<keyword evidence="5 10" id="KW-0418">Kinase</keyword>
<evidence type="ECO:0000256" key="1">
    <source>
        <dbReference type="ARBA" id="ARBA00000085"/>
    </source>
</evidence>
<accession>A0A370K4P2</accession>
<sequence>MLRSSWKLASTLRPATRDRVSLRWRLGGLLAAVLVIVALPYMVTRSGSTEALSANERVTHSSEVKSLTYRIAYVTRDSEAAIYRLIHGDRDPQLRLRAERAGHDVPGLLNQLHEMTRESADQQSLIGSLSATVNGRLALSGQAILRLERGDVDGAVDAMRDAGTLFKMDSLIDGIVRNEDSELIKRRLEAQHESFNSSLALLITAIAQVVLLTIVVIVSERQISRRLRAEVREGQAVQRSQLIVQAVREPIALLDTSLGTLLVNAAFGELYGLPPDFRQSMPLTEIGDGAWTDSALLQRLNDVLLLDRELWDYELVQRTVDGVDRHVVINARRLEQDSGGDPVLLLTLSDVTARALVEQQVKELNRQLEGKIEQVSDVNRELEAFSYSVSHDLRAPLRHISGFAGKLQQHLGEAADERSRHYIEVINDASRRMALLIEDLLVFSRLGRGALRLQPVDMQSLADEARALAETDAHGRHIVWSIAPLPIVIGDENMLRTVWQNLLGNAVKYTGKREVARIDVDVQRNRDGSYEFVVSDNGAGFDMQYAGKLFGVFQRLHRASEFPGNGIGLANVRRIITRHGGRVWADAEPGHGARFHFTLPSSDLAESFAQRRS</sequence>
<dbReference type="CDD" id="cd00130">
    <property type="entry name" value="PAS"/>
    <property type="match status" value="1"/>
</dbReference>
<dbReference type="InterPro" id="IPR004358">
    <property type="entry name" value="Sig_transdc_His_kin-like_C"/>
</dbReference>
<dbReference type="InterPro" id="IPR005467">
    <property type="entry name" value="His_kinase_dom"/>
</dbReference>
<dbReference type="AlphaFoldDB" id="A0A370K4P2"/>
<dbReference type="InterPro" id="IPR036890">
    <property type="entry name" value="HATPase_C_sf"/>
</dbReference>
<dbReference type="Proteomes" id="UP000254711">
    <property type="component" value="Unassembled WGS sequence"/>
</dbReference>
<feature type="domain" description="Histidine kinase" evidence="9">
    <location>
        <begin position="388"/>
        <end position="603"/>
    </location>
</feature>
<evidence type="ECO:0000256" key="6">
    <source>
        <dbReference type="ARBA" id="ARBA00023136"/>
    </source>
</evidence>
<dbReference type="PROSITE" id="PS50109">
    <property type="entry name" value="HIS_KIN"/>
    <property type="match status" value="1"/>
</dbReference>
<keyword evidence="8" id="KW-0812">Transmembrane</keyword>
<dbReference type="InterPro" id="IPR003661">
    <property type="entry name" value="HisK_dim/P_dom"/>
</dbReference>
<dbReference type="InterPro" id="IPR050351">
    <property type="entry name" value="BphY/WalK/GraS-like"/>
</dbReference>
<dbReference type="FunFam" id="3.30.565.10:FF:000006">
    <property type="entry name" value="Sensor histidine kinase WalK"/>
    <property type="match status" value="1"/>
</dbReference>
<keyword evidence="6 8" id="KW-0472">Membrane</keyword>
<evidence type="ECO:0000256" key="7">
    <source>
        <dbReference type="SAM" id="Coils"/>
    </source>
</evidence>
<dbReference type="GO" id="GO:0005886">
    <property type="term" value="C:plasma membrane"/>
    <property type="evidence" value="ECO:0007669"/>
    <property type="project" value="UniProtKB-ARBA"/>
</dbReference>
<keyword evidence="4" id="KW-0808">Transferase</keyword>
<keyword evidence="3" id="KW-0597">Phosphoprotein</keyword>
<dbReference type="SMART" id="SM00388">
    <property type="entry name" value="HisKA"/>
    <property type="match status" value="1"/>
</dbReference>
<dbReference type="PANTHER" id="PTHR42878:SF15">
    <property type="entry name" value="BACTERIOPHYTOCHROME"/>
    <property type="match status" value="1"/>
</dbReference>
<dbReference type="InterPro" id="IPR003594">
    <property type="entry name" value="HATPase_dom"/>
</dbReference>
<comment type="caution">
    <text evidence="10">The sequence shown here is derived from an EMBL/GenBank/DDBJ whole genome shotgun (WGS) entry which is preliminary data.</text>
</comment>
<evidence type="ECO:0000256" key="2">
    <source>
        <dbReference type="ARBA" id="ARBA00012438"/>
    </source>
</evidence>
<dbReference type="InterPro" id="IPR000014">
    <property type="entry name" value="PAS"/>
</dbReference>
<feature type="coiled-coil region" evidence="7">
    <location>
        <begin position="354"/>
        <end position="381"/>
    </location>
</feature>
<evidence type="ECO:0000256" key="4">
    <source>
        <dbReference type="ARBA" id="ARBA00022679"/>
    </source>
</evidence>
<evidence type="ECO:0000313" key="10">
    <source>
        <dbReference type="EMBL" id="RDI97598.1"/>
    </source>
</evidence>
<reference evidence="10 11" key="1">
    <citation type="submission" date="2018-07" db="EMBL/GenBank/DDBJ databases">
        <title>Dyella solisilvae sp. nov., isolated from the pine and broad-leaved mixed forest soil.</title>
        <authorList>
            <person name="Gao Z."/>
            <person name="Qiu L."/>
        </authorList>
    </citation>
    <scope>NUCLEOTIDE SEQUENCE [LARGE SCALE GENOMIC DNA]</scope>
    <source>
        <strain evidence="10 11">DHG54</strain>
    </source>
</reference>
<dbReference type="PRINTS" id="PR00344">
    <property type="entry name" value="BCTRLSENSOR"/>
</dbReference>
<evidence type="ECO:0000256" key="8">
    <source>
        <dbReference type="SAM" id="Phobius"/>
    </source>
</evidence>
<dbReference type="Gene3D" id="3.30.565.10">
    <property type="entry name" value="Histidine kinase-like ATPase, C-terminal domain"/>
    <property type="match status" value="1"/>
</dbReference>
<dbReference type="Pfam" id="PF02518">
    <property type="entry name" value="HATPase_c"/>
    <property type="match status" value="1"/>
</dbReference>
<dbReference type="SUPFAM" id="SSF55785">
    <property type="entry name" value="PYP-like sensor domain (PAS domain)"/>
    <property type="match status" value="1"/>
</dbReference>
<dbReference type="CDD" id="cd00082">
    <property type="entry name" value="HisKA"/>
    <property type="match status" value="1"/>
</dbReference>
<dbReference type="GO" id="GO:0000156">
    <property type="term" value="F:phosphorelay response regulator activity"/>
    <property type="evidence" value="ECO:0007669"/>
    <property type="project" value="TreeGrafter"/>
</dbReference>
<dbReference type="EC" id="2.7.13.3" evidence="2"/>
<dbReference type="SUPFAM" id="SSF55874">
    <property type="entry name" value="ATPase domain of HSP90 chaperone/DNA topoisomerase II/histidine kinase"/>
    <property type="match status" value="1"/>
</dbReference>
<dbReference type="EMBL" id="QQSY01000004">
    <property type="protein sequence ID" value="RDI97598.1"/>
    <property type="molecule type" value="Genomic_DNA"/>
</dbReference>
<evidence type="ECO:0000256" key="5">
    <source>
        <dbReference type="ARBA" id="ARBA00022777"/>
    </source>
</evidence>
<dbReference type="GO" id="GO:0007234">
    <property type="term" value="P:osmosensory signaling via phosphorelay pathway"/>
    <property type="evidence" value="ECO:0007669"/>
    <property type="project" value="TreeGrafter"/>
</dbReference>
<dbReference type="PANTHER" id="PTHR42878">
    <property type="entry name" value="TWO-COMPONENT HISTIDINE KINASE"/>
    <property type="match status" value="1"/>
</dbReference>
<evidence type="ECO:0000313" key="11">
    <source>
        <dbReference type="Proteomes" id="UP000254711"/>
    </source>
</evidence>
<dbReference type="InterPro" id="IPR036097">
    <property type="entry name" value="HisK_dim/P_sf"/>
</dbReference>
<dbReference type="Gene3D" id="1.10.287.130">
    <property type="match status" value="1"/>
</dbReference>
<comment type="catalytic activity">
    <reaction evidence="1">
        <text>ATP + protein L-histidine = ADP + protein N-phospho-L-histidine.</text>
        <dbReference type="EC" id="2.7.13.3"/>
    </reaction>
</comment>
<dbReference type="Gene3D" id="3.30.450.20">
    <property type="entry name" value="PAS domain"/>
    <property type="match status" value="1"/>
</dbReference>
<dbReference type="Pfam" id="PF00512">
    <property type="entry name" value="HisKA"/>
    <property type="match status" value="1"/>
</dbReference>
<keyword evidence="7" id="KW-0175">Coiled coil</keyword>
<dbReference type="SMART" id="SM00387">
    <property type="entry name" value="HATPase_c"/>
    <property type="match status" value="1"/>
</dbReference>
<dbReference type="SUPFAM" id="SSF47384">
    <property type="entry name" value="Homodimeric domain of signal transducing histidine kinase"/>
    <property type="match status" value="1"/>
</dbReference>
<keyword evidence="11" id="KW-1185">Reference proteome</keyword>
<dbReference type="GO" id="GO:0000155">
    <property type="term" value="F:phosphorelay sensor kinase activity"/>
    <property type="evidence" value="ECO:0007669"/>
    <property type="project" value="InterPro"/>
</dbReference>
<protein>
    <recommendedName>
        <fullName evidence="2">histidine kinase</fullName>
        <ecNumber evidence="2">2.7.13.3</ecNumber>
    </recommendedName>
</protein>
<dbReference type="OrthoDB" id="9808408at2"/>
<keyword evidence="8" id="KW-1133">Transmembrane helix</keyword>
<evidence type="ECO:0000256" key="3">
    <source>
        <dbReference type="ARBA" id="ARBA00022553"/>
    </source>
</evidence>
<dbReference type="FunFam" id="1.10.287.130:FF:000070">
    <property type="entry name" value="Histidine kinase sensor protein"/>
    <property type="match status" value="1"/>
</dbReference>
<organism evidence="10 11">
    <name type="scientific">Dyella solisilvae</name>
    <dbReference type="NCBI Taxonomy" id="1920168"/>
    <lineage>
        <taxon>Bacteria</taxon>
        <taxon>Pseudomonadati</taxon>
        <taxon>Pseudomonadota</taxon>
        <taxon>Gammaproteobacteria</taxon>
        <taxon>Lysobacterales</taxon>
        <taxon>Rhodanobacteraceae</taxon>
        <taxon>Dyella</taxon>
    </lineage>
</organism>